<comment type="caution">
    <text evidence="1">The sequence shown here is derived from an EMBL/GenBank/DDBJ whole genome shotgun (WGS) entry which is preliminary data.</text>
</comment>
<keyword evidence="2" id="KW-1185">Reference proteome</keyword>
<name>A0AAD5IIK9_ACENE</name>
<proteinExistence type="predicted"/>
<accession>A0AAD5IIK9</accession>
<evidence type="ECO:0000313" key="1">
    <source>
        <dbReference type="EMBL" id="KAI9165509.1"/>
    </source>
</evidence>
<dbReference type="Proteomes" id="UP001064489">
    <property type="component" value="Chromosome 10"/>
</dbReference>
<sequence>MGFCLAAHFHFPTKSPQDPFTLCPALSATVGPIPSSVSDSPPQYTVLELHHLGSTVLVEPSALPCANQARPCAAATPHIPTSAAAPHVLTLAIAAPPLSPLPMLVPTYHMITRLRDSIRQPKIYTDGTIRYPLSQAYATVLSQHFELTCYT</sequence>
<dbReference type="EMBL" id="JAJSOW010000105">
    <property type="protein sequence ID" value="KAI9165509.1"/>
    <property type="molecule type" value="Genomic_DNA"/>
</dbReference>
<reference evidence="1" key="2">
    <citation type="submission" date="2023-02" db="EMBL/GenBank/DDBJ databases">
        <authorList>
            <person name="Swenson N.G."/>
            <person name="Wegrzyn J.L."/>
            <person name="Mcevoy S.L."/>
        </authorList>
    </citation>
    <scope>NUCLEOTIDE SEQUENCE</scope>
    <source>
        <strain evidence="1">91603</strain>
        <tissue evidence="1">Leaf</tissue>
    </source>
</reference>
<organism evidence="1 2">
    <name type="scientific">Acer negundo</name>
    <name type="common">Box elder</name>
    <dbReference type="NCBI Taxonomy" id="4023"/>
    <lineage>
        <taxon>Eukaryota</taxon>
        <taxon>Viridiplantae</taxon>
        <taxon>Streptophyta</taxon>
        <taxon>Embryophyta</taxon>
        <taxon>Tracheophyta</taxon>
        <taxon>Spermatophyta</taxon>
        <taxon>Magnoliopsida</taxon>
        <taxon>eudicotyledons</taxon>
        <taxon>Gunneridae</taxon>
        <taxon>Pentapetalae</taxon>
        <taxon>rosids</taxon>
        <taxon>malvids</taxon>
        <taxon>Sapindales</taxon>
        <taxon>Sapindaceae</taxon>
        <taxon>Hippocastanoideae</taxon>
        <taxon>Acereae</taxon>
        <taxon>Acer</taxon>
    </lineage>
</organism>
<dbReference type="AlphaFoldDB" id="A0AAD5IIK9"/>
<gene>
    <name evidence="1" type="ORF">LWI28_015379</name>
</gene>
<evidence type="ECO:0000313" key="2">
    <source>
        <dbReference type="Proteomes" id="UP001064489"/>
    </source>
</evidence>
<protein>
    <submittedName>
        <fullName evidence="1">Uncharacterized protein</fullName>
    </submittedName>
</protein>
<reference evidence="1" key="1">
    <citation type="journal article" date="2022" name="Plant J.">
        <title>Strategies of tolerance reflected in two North American maple genomes.</title>
        <authorList>
            <person name="McEvoy S.L."/>
            <person name="Sezen U.U."/>
            <person name="Trouern-Trend A."/>
            <person name="McMahon S.M."/>
            <person name="Schaberg P.G."/>
            <person name="Yang J."/>
            <person name="Wegrzyn J.L."/>
            <person name="Swenson N.G."/>
        </authorList>
    </citation>
    <scope>NUCLEOTIDE SEQUENCE</scope>
    <source>
        <strain evidence="1">91603</strain>
    </source>
</reference>